<dbReference type="PANTHER" id="PTHR14226:SF76">
    <property type="entry name" value="NTE FAMILY PROTEIN RSSA"/>
    <property type="match status" value="1"/>
</dbReference>
<dbReference type="Pfam" id="PF01734">
    <property type="entry name" value="Patatin"/>
    <property type="match status" value="1"/>
</dbReference>
<dbReference type="EMBL" id="QCZG01000026">
    <property type="protein sequence ID" value="PWA09772.1"/>
    <property type="molecule type" value="Genomic_DNA"/>
</dbReference>
<evidence type="ECO:0000256" key="3">
    <source>
        <dbReference type="ARBA" id="ARBA00023098"/>
    </source>
</evidence>
<organism evidence="6 7">
    <name type="scientific">Pueribacillus theae</name>
    <dbReference type="NCBI Taxonomy" id="2171751"/>
    <lineage>
        <taxon>Bacteria</taxon>
        <taxon>Bacillati</taxon>
        <taxon>Bacillota</taxon>
        <taxon>Bacilli</taxon>
        <taxon>Bacillales</taxon>
        <taxon>Bacillaceae</taxon>
        <taxon>Pueribacillus</taxon>
    </lineage>
</organism>
<keyword evidence="7" id="KW-1185">Reference proteome</keyword>
<dbReference type="GO" id="GO:0016042">
    <property type="term" value="P:lipid catabolic process"/>
    <property type="evidence" value="ECO:0007669"/>
    <property type="project" value="UniProtKB-UniRule"/>
</dbReference>
<keyword evidence="3 4" id="KW-0443">Lipid metabolism</keyword>
<dbReference type="GO" id="GO:0016787">
    <property type="term" value="F:hydrolase activity"/>
    <property type="evidence" value="ECO:0007669"/>
    <property type="project" value="UniProtKB-UniRule"/>
</dbReference>
<dbReference type="PANTHER" id="PTHR14226">
    <property type="entry name" value="NEUROPATHY TARGET ESTERASE/SWISS CHEESE D.MELANOGASTER"/>
    <property type="match status" value="1"/>
</dbReference>
<evidence type="ECO:0000313" key="6">
    <source>
        <dbReference type="EMBL" id="PWA09772.1"/>
    </source>
</evidence>
<name>A0A2U1JXB9_9BACI</name>
<evidence type="ECO:0000313" key="7">
    <source>
        <dbReference type="Proteomes" id="UP000245998"/>
    </source>
</evidence>
<dbReference type="RefSeq" id="WP_116555235.1">
    <property type="nucleotide sequence ID" value="NZ_QCZG01000026.1"/>
</dbReference>
<feature type="active site" description="Proton acceptor" evidence="4">
    <location>
        <position position="151"/>
    </location>
</feature>
<dbReference type="Proteomes" id="UP000245998">
    <property type="component" value="Unassembled WGS sequence"/>
</dbReference>
<feature type="active site" description="Nucleophile" evidence="4">
    <location>
        <position position="39"/>
    </location>
</feature>
<dbReference type="AlphaFoldDB" id="A0A2U1JXB9"/>
<dbReference type="Gene3D" id="3.40.1090.10">
    <property type="entry name" value="Cytosolic phospholipase A2 catalytic domain"/>
    <property type="match status" value="1"/>
</dbReference>
<proteinExistence type="predicted"/>
<comment type="caution">
    <text evidence="6">The sequence shown here is derived from an EMBL/GenBank/DDBJ whole genome shotgun (WGS) entry which is preliminary data.</text>
</comment>
<dbReference type="InterPro" id="IPR016035">
    <property type="entry name" value="Acyl_Trfase/lysoPLipase"/>
</dbReference>
<keyword evidence="2 4" id="KW-0442">Lipid degradation</keyword>
<protein>
    <submittedName>
        <fullName evidence="6">Patatin</fullName>
    </submittedName>
</protein>
<feature type="domain" description="PNPLA" evidence="5">
    <location>
        <begin position="6"/>
        <end position="164"/>
    </location>
</feature>
<evidence type="ECO:0000256" key="1">
    <source>
        <dbReference type="ARBA" id="ARBA00022801"/>
    </source>
</evidence>
<evidence type="ECO:0000259" key="5">
    <source>
        <dbReference type="PROSITE" id="PS51635"/>
    </source>
</evidence>
<evidence type="ECO:0000256" key="4">
    <source>
        <dbReference type="PROSITE-ProRule" id="PRU01161"/>
    </source>
</evidence>
<feature type="short sequence motif" description="GXSXG" evidence="4">
    <location>
        <begin position="37"/>
        <end position="41"/>
    </location>
</feature>
<accession>A0A2U1JXB9</accession>
<dbReference type="SUPFAM" id="SSF52151">
    <property type="entry name" value="FabD/lysophospholipase-like"/>
    <property type="match status" value="1"/>
</dbReference>
<dbReference type="PROSITE" id="PS51635">
    <property type="entry name" value="PNPLA"/>
    <property type="match status" value="1"/>
</dbReference>
<dbReference type="OrthoDB" id="9770965at2"/>
<evidence type="ECO:0000256" key="2">
    <source>
        <dbReference type="ARBA" id="ARBA00022963"/>
    </source>
</evidence>
<reference evidence="6 7" key="1">
    <citation type="submission" date="2018-04" db="EMBL/GenBank/DDBJ databases">
        <title>Camelliibacillus theae gen. nov., sp. nov., isolated from Pu'er tea.</title>
        <authorList>
            <person name="Niu L."/>
        </authorList>
    </citation>
    <scope>NUCLEOTIDE SEQUENCE [LARGE SCALE GENOMIC DNA]</scope>
    <source>
        <strain evidence="6 7">T8</strain>
    </source>
</reference>
<dbReference type="CDD" id="cd07205">
    <property type="entry name" value="Pat_PNPLA6_PNPLA7_NTE1_like"/>
    <property type="match status" value="1"/>
</dbReference>
<gene>
    <name evidence="6" type="ORF">DCC39_12480</name>
</gene>
<dbReference type="InterPro" id="IPR050301">
    <property type="entry name" value="NTE"/>
</dbReference>
<dbReference type="InterPro" id="IPR002641">
    <property type="entry name" value="PNPLA_dom"/>
</dbReference>
<keyword evidence="1 4" id="KW-0378">Hydrolase</keyword>
<comment type="caution">
    <text evidence="4">Lacks conserved residue(s) required for the propagation of feature annotation.</text>
</comment>
<sequence>MKQTGVSLGGGSLRGVAHIGVLQELTRNDFKITHIAGTSAGSVIGGLFACGMDPGKMRNVLHKLSIYRHIDIGFNRKGWIKGDRIYRTLLRLTEGKHFSDLDLPFAVICVDLISGEMVVIDSGEVALAIRASIAIPGIFSPVEINNKLLVDGYILNNNPADIVRRMGAENVTSVRVRSSNPHYPSNLLSVLNRYIDIASQKNTERCLEEHTDLLIDIDLQDIGRFQPKSLSKAIALGQAETRRVLLNRTDKKSRSKVIYMDNWFRKIH</sequence>